<organism evidence="3 4">
    <name type="scientific">Steccherinum ochraceum</name>
    <dbReference type="NCBI Taxonomy" id="92696"/>
    <lineage>
        <taxon>Eukaryota</taxon>
        <taxon>Fungi</taxon>
        <taxon>Dikarya</taxon>
        <taxon>Basidiomycota</taxon>
        <taxon>Agaricomycotina</taxon>
        <taxon>Agaricomycetes</taxon>
        <taxon>Polyporales</taxon>
        <taxon>Steccherinaceae</taxon>
        <taxon>Steccherinum</taxon>
    </lineage>
</organism>
<keyword evidence="1" id="KW-1133">Transmembrane helix</keyword>
<dbReference type="EMBL" id="RWJN01000176">
    <property type="protein sequence ID" value="TCD65520.1"/>
    <property type="molecule type" value="Genomic_DNA"/>
</dbReference>
<dbReference type="InterPro" id="IPR056119">
    <property type="entry name" value="DUF7702"/>
</dbReference>
<keyword evidence="1" id="KW-0812">Transmembrane</keyword>
<evidence type="ECO:0000256" key="1">
    <source>
        <dbReference type="SAM" id="Phobius"/>
    </source>
</evidence>
<feature type="transmembrane region" description="Helical" evidence="1">
    <location>
        <begin position="148"/>
        <end position="168"/>
    </location>
</feature>
<feature type="transmembrane region" description="Helical" evidence="1">
    <location>
        <begin position="70"/>
        <end position="93"/>
    </location>
</feature>
<dbReference type="STRING" id="92696.A0A4R0RBW4"/>
<reference evidence="3 4" key="1">
    <citation type="submission" date="2018-11" db="EMBL/GenBank/DDBJ databases">
        <title>Genome assembly of Steccherinum ochraceum LE-BIN_3174, the white-rot fungus of the Steccherinaceae family (The Residual Polyporoid clade, Polyporales, Basidiomycota).</title>
        <authorList>
            <person name="Fedorova T.V."/>
            <person name="Glazunova O.A."/>
            <person name="Landesman E.O."/>
            <person name="Moiseenko K.V."/>
            <person name="Psurtseva N.V."/>
            <person name="Savinova O.S."/>
            <person name="Shakhova N.V."/>
            <person name="Tyazhelova T.V."/>
            <person name="Vasina D.V."/>
        </authorList>
    </citation>
    <scope>NUCLEOTIDE SEQUENCE [LARGE SCALE GENOMIC DNA]</scope>
    <source>
        <strain evidence="3 4">LE-BIN_3174</strain>
    </source>
</reference>
<feature type="transmembrane region" description="Helical" evidence="1">
    <location>
        <begin position="229"/>
        <end position="250"/>
    </location>
</feature>
<keyword evidence="4" id="KW-1185">Reference proteome</keyword>
<name>A0A4R0RBW4_9APHY</name>
<evidence type="ECO:0000313" key="4">
    <source>
        <dbReference type="Proteomes" id="UP000292702"/>
    </source>
</evidence>
<dbReference type="PANTHER" id="PTHR42109:SF2">
    <property type="entry name" value="INTEGRAL MEMBRANE PROTEIN"/>
    <property type="match status" value="1"/>
</dbReference>
<sequence>MGINARGGVALAQAIIYIPILCMSAILVARHGFKRRAGWVFLLILSLVRIVGGGIHVASELQSDPNKTLVTIFTILEGVGLSPLMLATLGFLSTVGQGLTDSRRLFQGLHVLGILSSVALILTVVGGINLGDAKTQDDVDSATKYRHIGGILFLVLFVLVTLLHGYFWSLKNQILVHRRTLLAGISTVLPFLFIRTMYGVLSAFSPASVPGTTSSHNSLSKFSSSTGSWQIYLVVSCLPELVTVLIYLVVGTRVPLEKDFSQTDMRGSVEEGSRGAQNPQVPAAVYYHLKPSWSR</sequence>
<comment type="caution">
    <text evidence="3">The sequence shown here is derived from an EMBL/GenBank/DDBJ whole genome shotgun (WGS) entry which is preliminary data.</text>
</comment>
<feature type="transmembrane region" description="Helical" evidence="1">
    <location>
        <begin position="180"/>
        <end position="201"/>
    </location>
</feature>
<feature type="transmembrane region" description="Helical" evidence="1">
    <location>
        <begin position="6"/>
        <end position="27"/>
    </location>
</feature>
<evidence type="ECO:0000313" key="3">
    <source>
        <dbReference type="EMBL" id="TCD65520.1"/>
    </source>
</evidence>
<protein>
    <recommendedName>
        <fullName evidence="2">DUF7702 domain-containing protein</fullName>
    </recommendedName>
</protein>
<dbReference type="PANTHER" id="PTHR42109">
    <property type="entry name" value="UNPLACED GENOMIC SCAFFOLD UM_SCAF_CONTIG_1.265, WHOLE GENOME SHOTGUN SEQUENCE"/>
    <property type="match status" value="1"/>
</dbReference>
<dbReference type="Pfam" id="PF24800">
    <property type="entry name" value="DUF7702"/>
    <property type="match status" value="1"/>
</dbReference>
<evidence type="ECO:0000259" key="2">
    <source>
        <dbReference type="Pfam" id="PF24800"/>
    </source>
</evidence>
<accession>A0A4R0RBW4</accession>
<dbReference type="Proteomes" id="UP000292702">
    <property type="component" value="Unassembled WGS sequence"/>
</dbReference>
<dbReference type="OrthoDB" id="2560628at2759"/>
<gene>
    <name evidence="3" type="ORF">EIP91_002528</name>
</gene>
<feature type="domain" description="DUF7702" evidence="2">
    <location>
        <begin position="3"/>
        <end position="253"/>
    </location>
</feature>
<feature type="transmembrane region" description="Helical" evidence="1">
    <location>
        <begin position="39"/>
        <end position="58"/>
    </location>
</feature>
<feature type="transmembrane region" description="Helical" evidence="1">
    <location>
        <begin position="105"/>
        <end position="128"/>
    </location>
</feature>
<proteinExistence type="predicted"/>
<keyword evidence="1" id="KW-0472">Membrane</keyword>
<dbReference type="AlphaFoldDB" id="A0A4R0RBW4"/>